<organism evidence="3 4">
    <name type="scientific">Dokdonella ginsengisoli</name>
    <dbReference type="NCBI Taxonomy" id="363846"/>
    <lineage>
        <taxon>Bacteria</taxon>
        <taxon>Pseudomonadati</taxon>
        <taxon>Pseudomonadota</taxon>
        <taxon>Gammaproteobacteria</taxon>
        <taxon>Lysobacterales</taxon>
        <taxon>Rhodanobacteraceae</taxon>
        <taxon>Dokdonella</taxon>
    </lineage>
</organism>
<keyword evidence="4" id="KW-1185">Reference proteome</keyword>
<dbReference type="Pfam" id="PF00106">
    <property type="entry name" value="adh_short"/>
    <property type="match status" value="1"/>
</dbReference>
<keyword evidence="2" id="KW-0560">Oxidoreductase</keyword>
<dbReference type="PANTHER" id="PTHR44196:SF4">
    <property type="entry name" value="SHORT CHAIN DEHYDROGENASE"/>
    <property type="match status" value="1"/>
</dbReference>
<gene>
    <name evidence="3" type="ORF">ACFO6Q_19275</name>
</gene>
<evidence type="ECO:0000313" key="4">
    <source>
        <dbReference type="Proteomes" id="UP001595886"/>
    </source>
</evidence>
<dbReference type="InterPro" id="IPR002347">
    <property type="entry name" value="SDR_fam"/>
</dbReference>
<evidence type="ECO:0000313" key="3">
    <source>
        <dbReference type="EMBL" id="MFC4822469.1"/>
    </source>
</evidence>
<dbReference type="Gene3D" id="3.40.50.720">
    <property type="entry name" value="NAD(P)-binding Rossmann-like Domain"/>
    <property type="match status" value="1"/>
</dbReference>
<name>A0ABV9R3T6_9GAMM</name>
<dbReference type="SUPFAM" id="SSF51735">
    <property type="entry name" value="NAD(P)-binding Rossmann-fold domains"/>
    <property type="match status" value="1"/>
</dbReference>
<comment type="caution">
    <text evidence="3">The sequence shown here is derived from an EMBL/GenBank/DDBJ whole genome shotgun (WGS) entry which is preliminary data.</text>
</comment>
<dbReference type="InterPro" id="IPR036291">
    <property type="entry name" value="NAD(P)-bd_dom_sf"/>
</dbReference>
<proteinExistence type="inferred from homology"/>
<dbReference type="PRINTS" id="PR00081">
    <property type="entry name" value="GDHRDH"/>
</dbReference>
<dbReference type="RefSeq" id="WP_380022781.1">
    <property type="nucleotide sequence ID" value="NZ_JBHSHD010000017.1"/>
</dbReference>
<accession>A0ABV9R3T6</accession>
<protein>
    <submittedName>
        <fullName evidence="3">SDR family NAD(P)-dependent oxidoreductase</fullName>
    </submittedName>
</protein>
<dbReference type="PANTHER" id="PTHR44196">
    <property type="entry name" value="DEHYDROGENASE/REDUCTASE SDR FAMILY MEMBER 7B"/>
    <property type="match status" value="1"/>
</dbReference>
<comment type="similarity">
    <text evidence="1">Belongs to the short-chain dehydrogenases/reductases (SDR) family.</text>
</comment>
<dbReference type="Proteomes" id="UP001595886">
    <property type="component" value="Unassembled WGS sequence"/>
</dbReference>
<evidence type="ECO:0000256" key="1">
    <source>
        <dbReference type="ARBA" id="ARBA00006484"/>
    </source>
</evidence>
<dbReference type="EMBL" id="JBHSHD010000017">
    <property type="protein sequence ID" value="MFC4822469.1"/>
    <property type="molecule type" value="Genomic_DNA"/>
</dbReference>
<reference evidence="4" key="1">
    <citation type="journal article" date="2019" name="Int. J. Syst. Evol. Microbiol.">
        <title>The Global Catalogue of Microorganisms (GCM) 10K type strain sequencing project: providing services to taxonomists for standard genome sequencing and annotation.</title>
        <authorList>
            <consortium name="The Broad Institute Genomics Platform"/>
            <consortium name="The Broad Institute Genome Sequencing Center for Infectious Disease"/>
            <person name="Wu L."/>
            <person name="Ma J."/>
        </authorList>
    </citation>
    <scope>NUCLEOTIDE SEQUENCE [LARGE SCALE GENOMIC DNA]</scope>
    <source>
        <strain evidence="4">CCUG 30340</strain>
    </source>
</reference>
<dbReference type="PROSITE" id="PS00061">
    <property type="entry name" value="ADH_SHORT"/>
    <property type="match status" value="1"/>
</dbReference>
<sequence length="256" mass="26715">MLPLVPFADGSAPPAADSLRERVVLVTGATGGLGRTTALAAAAAGATVVLLGRKVRPLERIYDEIDALGAPKPAIYPMDLAGATPKDFADLAAAIERGCGRLDGLVHAAAHFDTLQPFEQQSPEEWTRAQQVNLHAPALLTQACLPLLRQAPDAAIVFVFDDLDRVGKAFWGGYGVAKHALAGLASILHQETESSGVRTHALLPGPMRTALRRAAYYGENTLIHPEPAVAAAAVVRLLGPGAAGLRGKALDLRPPA</sequence>
<evidence type="ECO:0000256" key="2">
    <source>
        <dbReference type="ARBA" id="ARBA00023002"/>
    </source>
</evidence>
<dbReference type="InterPro" id="IPR020904">
    <property type="entry name" value="Sc_DH/Rdtase_CS"/>
</dbReference>